<gene>
    <name evidence="1" type="ORF">TorRG33x02_092810</name>
</gene>
<organism evidence="1 2">
    <name type="scientific">Trema orientale</name>
    <name type="common">Charcoal tree</name>
    <name type="synonym">Celtis orientalis</name>
    <dbReference type="NCBI Taxonomy" id="63057"/>
    <lineage>
        <taxon>Eukaryota</taxon>
        <taxon>Viridiplantae</taxon>
        <taxon>Streptophyta</taxon>
        <taxon>Embryophyta</taxon>
        <taxon>Tracheophyta</taxon>
        <taxon>Spermatophyta</taxon>
        <taxon>Magnoliopsida</taxon>
        <taxon>eudicotyledons</taxon>
        <taxon>Gunneridae</taxon>
        <taxon>Pentapetalae</taxon>
        <taxon>rosids</taxon>
        <taxon>fabids</taxon>
        <taxon>Rosales</taxon>
        <taxon>Cannabaceae</taxon>
        <taxon>Trema</taxon>
    </lineage>
</organism>
<evidence type="ECO:0000313" key="2">
    <source>
        <dbReference type="Proteomes" id="UP000237000"/>
    </source>
</evidence>
<dbReference type="EMBL" id="JXTC01000047">
    <property type="protein sequence ID" value="PON95082.1"/>
    <property type="molecule type" value="Genomic_DNA"/>
</dbReference>
<sequence length="30" mass="3272">MSIAEGQFIVREISGEMANCSLVSIIFLRG</sequence>
<comment type="caution">
    <text evidence="1">The sequence shown here is derived from an EMBL/GenBank/DDBJ whole genome shotgun (WGS) entry which is preliminary data.</text>
</comment>
<name>A0A2P5FBB3_TREOI</name>
<proteinExistence type="predicted"/>
<keyword evidence="2" id="KW-1185">Reference proteome</keyword>
<dbReference type="InParanoid" id="A0A2P5FBB3"/>
<evidence type="ECO:0000313" key="1">
    <source>
        <dbReference type="EMBL" id="PON95082.1"/>
    </source>
</evidence>
<protein>
    <submittedName>
        <fullName evidence="1">Uncharacterized protein</fullName>
    </submittedName>
</protein>
<dbReference type="Proteomes" id="UP000237000">
    <property type="component" value="Unassembled WGS sequence"/>
</dbReference>
<accession>A0A2P5FBB3</accession>
<reference evidence="2" key="1">
    <citation type="submission" date="2016-06" db="EMBL/GenBank/DDBJ databases">
        <title>Parallel loss of symbiosis genes in relatives of nitrogen-fixing non-legume Parasponia.</title>
        <authorList>
            <person name="Van Velzen R."/>
            <person name="Holmer R."/>
            <person name="Bu F."/>
            <person name="Rutten L."/>
            <person name="Van Zeijl A."/>
            <person name="Liu W."/>
            <person name="Santuari L."/>
            <person name="Cao Q."/>
            <person name="Sharma T."/>
            <person name="Shen D."/>
            <person name="Roswanjaya Y."/>
            <person name="Wardhani T."/>
            <person name="Kalhor M.S."/>
            <person name="Jansen J."/>
            <person name="Van den Hoogen J."/>
            <person name="Gungor B."/>
            <person name="Hartog M."/>
            <person name="Hontelez J."/>
            <person name="Verver J."/>
            <person name="Yang W.-C."/>
            <person name="Schijlen E."/>
            <person name="Repin R."/>
            <person name="Schilthuizen M."/>
            <person name="Schranz E."/>
            <person name="Heidstra R."/>
            <person name="Miyata K."/>
            <person name="Fedorova E."/>
            <person name="Kohlen W."/>
            <person name="Bisseling T."/>
            <person name="Smit S."/>
            <person name="Geurts R."/>
        </authorList>
    </citation>
    <scope>NUCLEOTIDE SEQUENCE [LARGE SCALE GENOMIC DNA]</scope>
    <source>
        <strain evidence="2">cv. RG33-2</strain>
    </source>
</reference>
<dbReference type="AlphaFoldDB" id="A0A2P5FBB3"/>